<proteinExistence type="predicted"/>
<dbReference type="STRING" id="373672.SAMN05421785_10211"/>
<evidence type="ECO:0000313" key="2">
    <source>
        <dbReference type="Proteomes" id="UP000185781"/>
    </source>
</evidence>
<dbReference type="EMBL" id="FTOV01000002">
    <property type="protein sequence ID" value="SIS69275.1"/>
    <property type="molecule type" value="Genomic_DNA"/>
</dbReference>
<dbReference type="Proteomes" id="UP000185781">
    <property type="component" value="Unassembled WGS sequence"/>
</dbReference>
<dbReference type="OrthoDB" id="3251881at2"/>
<dbReference type="RefSeq" id="WP_076390576.1">
    <property type="nucleotide sequence ID" value="NZ_FTOV01000002.1"/>
</dbReference>
<dbReference type="AlphaFoldDB" id="A0A1N7L5X8"/>
<evidence type="ECO:0000313" key="1">
    <source>
        <dbReference type="EMBL" id="SIS69275.1"/>
    </source>
</evidence>
<reference evidence="1 2" key="1">
    <citation type="submission" date="2017-01" db="EMBL/GenBank/DDBJ databases">
        <authorList>
            <person name="Mah S.A."/>
            <person name="Swanson W.J."/>
            <person name="Moy G.W."/>
            <person name="Vacquier V.D."/>
        </authorList>
    </citation>
    <scope>NUCLEOTIDE SEQUENCE [LARGE SCALE GENOMIC DNA]</scope>
    <source>
        <strain evidence="1 2">DSM 18014</strain>
    </source>
</reference>
<sequence>MNNFKDKSIILAVPDHFGLPQVFKENLEFLGFTVYLVKHDNSKIKLKTKDSLIHLYKKTFSKNKTHKAIITALEKESPQITFLNGIESADYALVVRPDLFSENVLQKIKSKSNHTVGYQWDGMKRFPLAENMIPYFNRFFVFDSNDVKKYPNVQPINNFYFDYLHPKKEIKQDIFFVGTFMKDRINELLQLSLIFKKIGLKSSINIICSKSKYYKKYSDFPVHFTKSGMDFKDSILNTQQSNVILDFQNSMHNGVSFRVFEAVGYQKKLITNNPLVKNYDFYNPNNIFVFSNENIHEAEHFLKQDFVELPNEIREKYSFTEWIKHILNSN</sequence>
<protein>
    <recommendedName>
        <fullName evidence="3">Lipopolysaccharide biosynthesis protein</fullName>
    </recommendedName>
</protein>
<evidence type="ECO:0008006" key="3">
    <source>
        <dbReference type="Google" id="ProtNLM"/>
    </source>
</evidence>
<name>A0A1N7L5X8_9FLAO</name>
<organism evidence="1 2">
    <name type="scientific">Chryseobacterium gambrini</name>
    <dbReference type="NCBI Taxonomy" id="373672"/>
    <lineage>
        <taxon>Bacteria</taxon>
        <taxon>Pseudomonadati</taxon>
        <taxon>Bacteroidota</taxon>
        <taxon>Flavobacteriia</taxon>
        <taxon>Flavobacteriales</taxon>
        <taxon>Weeksellaceae</taxon>
        <taxon>Chryseobacterium group</taxon>
        <taxon>Chryseobacterium</taxon>
    </lineage>
</organism>
<accession>A0A1N7L5X8</accession>
<gene>
    <name evidence="1" type="ORF">SAMN05421785_10211</name>
</gene>